<keyword evidence="7 9" id="KW-0129">CBS domain</keyword>
<dbReference type="PANTHER" id="PTHR43099">
    <property type="entry name" value="UPF0053 PROTEIN YRKA"/>
    <property type="match status" value="1"/>
</dbReference>
<accession>A0A449DAW4</accession>
<evidence type="ECO:0000256" key="9">
    <source>
        <dbReference type="PROSITE-ProRule" id="PRU00703"/>
    </source>
</evidence>
<evidence type="ECO:0000259" key="14">
    <source>
        <dbReference type="PROSITE" id="PS51846"/>
    </source>
</evidence>
<evidence type="ECO:0000313" key="16">
    <source>
        <dbReference type="Proteomes" id="UP000386281"/>
    </source>
</evidence>
<name>A0A449DAW4_9MICO</name>
<organism evidence="15 16">
    <name type="scientific">Brevibacterium casei</name>
    <dbReference type="NCBI Taxonomy" id="33889"/>
    <lineage>
        <taxon>Bacteria</taxon>
        <taxon>Bacillati</taxon>
        <taxon>Actinomycetota</taxon>
        <taxon>Actinomycetes</taxon>
        <taxon>Micrococcales</taxon>
        <taxon>Brevibacteriaceae</taxon>
        <taxon>Brevibacterium</taxon>
    </lineage>
</organism>
<evidence type="ECO:0000256" key="2">
    <source>
        <dbReference type="ARBA" id="ARBA00006337"/>
    </source>
</evidence>
<evidence type="ECO:0000256" key="5">
    <source>
        <dbReference type="ARBA" id="ARBA00022737"/>
    </source>
</evidence>
<dbReference type="InterPro" id="IPR051676">
    <property type="entry name" value="UPF0053_domain"/>
</dbReference>
<keyword evidence="5" id="KW-0677">Repeat</keyword>
<dbReference type="GO" id="GO:0005886">
    <property type="term" value="C:plasma membrane"/>
    <property type="evidence" value="ECO:0007669"/>
    <property type="project" value="UniProtKB-SubCell"/>
</dbReference>
<evidence type="ECO:0000256" key="4">
    <source>
        <dbReference type="ARBA" id="ARBA00022692"/>
    </source>
</evidence>
<feature type="domain" description="CBS" evidence="13">
    <location>
        <begin position="287"/>
        <end position="347"/>
    </location>
</feature>
<evidence type="ECO:0000256" key="11">
    <source>
        <dbReference type="SAM" id="MobiDB-lite"/>
    </source>
</evidence>
<dbReference type="SMART" id="SM00116">
    <property type="entry name" value="CBS"/>
    <property type="match status" value="2"/>
</dbReference>
<feature type="region of interest" description="Disordered" evidence="11">
    <location>
        <begin position="449"/>
        <end position="487"/>
    </location>
</feature>
<feature type="transmembrane region" description="Helical" evidence="12">
    <location>
        <begin position="103"/>
        <end position="124"/>
    </location>
</feature>
<dbReference type="AlphaFoldDB" id="A0A449DAW4"/>
<feature type="transmembrane region" description="Helical" evidence="12">
    <location>
        <begin position="150"/>
        <end position="170"/>
    </location>
</feature>
<sequence>MGSEFLMLAIGCVLVLIIIAANGYFVAQEFAYMSVDRSRLAARAETGDPAAKRALAVTKRTSFMLSGAQLGITVTGLLVGYVAEPMIGQSLGALLGGLDIPPAVTVAVTTVGVLLVATIVQMVFGELYPKNLAIAAPETLALALARSTQIYLAVFGWLIAIFDVAANLFLRLLRVEPVHDVDPSVSADELRRVIEESRQTGDLPTDLSLLIDRVLEFPDADVEHAMIPGSRVATVDHEVTLGELRELMAHAHSRYPVLDETEAPVGVVELVDLLRTSEPMDAPVTTIMRPPVVVPTLMALPDALAEMNRGDSQLACVIDEYGDLAGILTTEDVAEELVGEITDEHDEESPTAMVEEAPRTWMADGGMPLDEVRRIVGYDLPEGDFETLAGLVIATSGGFPEAGDRVTVPVLAEASDLLADDPVERELDVEVLTVDRHVPGQMRVTLIETTADDSAADDSAADDPVADGHDTGGRDTNESAAEEGRSR</sequence>
<protein>
    <submittedName>
        <fullName evidence="15">Mg2+ and Co2+ transporter CorB</fullName>
    </submittedName>
</protein>
<proteinExistence type="inferred from homology"/>
<dbReference type="PROSITE" id="PS51846">
    <property type="entry name" value="CNNM"/>
    <property type="match status" value="1"/>
</dbReference>
<dbReference type="RefSeq" id="WP_190247226.1">
    <property type="nucleotide sequence ID" value="NZ_CAACXN010000015.1"/>
</dbReference>
<evidence type="ECO:0000256" key="3">
    <source>
        <dbReference type="ARBA" id="ARBA00022475"/>
    </source>
</evidence>
<dbReference type="GO" id="GO:0050660">
    <property type="term" value="F:flavin adenine dinucleotide binding"/>
    <property type="evidence" value="ECO:0007669"/>
    <property type="project" value="InterPro"/>
</dbReference>
<dbReference type="InterPro" id="IPR016169">
    <property type="entry name" value="FAD-bd_PCMH_sub2"/>
</dbReference>
<dbReference type="Proteomes" id="UP000386281">
    <property type="component" value="Unassembled WGS sequence"/>
</dbReference>
<evidence type="ECO:0000256" key="1">
    <source>
        <dbReference type="ARBA" id="ARBA00004651"/>
    </source>
</evidence>
<dbReference type="CDD" id="cd04590">
    <property type="entry name" value="CBS_pair_CorC_HlyC_assoc"/>
    <property type="match status" value="1"/>
</dbReference>
<gene>
    <name evidence="15" type="primary">ytfL_4</name>
    <name evidence="15" type="ORF">NCTC12391_02848</name>
</gene>
<evidence type="ECO:0000256" key="8">
    <source>
        <dbReference type="ARBA" id="ARBA00023136"/>
    </source>
</evidence>
<reference evidence="15 16" key="1">
    <citation type="submission" date="2019-02" db="EMBL/GenBank/DDBJ databases">
        <authorList>
            <consortium name="Pathogen Informatics"/>
        </authorList>
    </citation>
    <scope>NUCLEOTIDE SEQUENCE [LARGE SCALE GENOMIC DNA]</scope>
    <source>
        <strain evidence="15 16">3012STDY7078520</strain>
    </source>
</reference>
<comment type="similarity">
    <text evidence="2">Belongs to the UPF0053 family.</text>
</comment>
<keyword evidence="8 10" id="KW-0472">Membrane</keyword>
<keyword evidence="3" id="KW-1003">Cell membrane</keyword>
<feature type="transmembrane region" description="Helical" evidence="12">
    <location>
        <begin position="62"/>
        <end position="83"/>
    </location>
</feature>
<dbReference type="InterPro" id="IPR002550">
    <property type="entry name" value="CNNM"/>
</dbReference>
<dbReference type="InterPro" id="IPR000644">
    <property type="entry name" value="CBS_dom"/>
</dbReference>
<evidence type="ECO:0000256" key="6">
    <source>
        <dbReference type="ARBA" id="ARBA00022989"/>
    </source>
</evidence>
<dbReference type="Gene3D" id="3.30.465.10">
    <property type="match status" value="1"/>
</dbReference>
<feature type="domain" description="CNNM transmembrane" evidence="14">
    <location>
        <begin position="4"/>
        <end position="207"/>
    </location>
</feature>
<feature type="domain" description="CBS" evidence="13">
    <location>
        <begin position="226"/>
        <end position="284"/>
    </location>
</feature>
<dbReference type="SUPFAM" id="SSF54631">
    <property type="entry name" value="CBS-domain pair"/>
    <property type="match status" value="1"/>
</dbReference>
<evidence type="ECO:0000256" key="7">
    <source>
        <dbReference type="ARBA" id="ARBA00023122"/>
    </source>
</evidence>
<dbReference type="Pfam" id="PF03471">
    <property type="entry name" value="CorC_HlyC"/>
    <property type="match status" value="1"/>
</dbReference>
<dbReference type="Pfam" id="PF00571">
    <property type="entry name" value="CBS"/>
    <property type="match status" value="2"/>
</dbReference>
<dbReference type="InterPro" id="IPR005170">
    <property type="entry name" value="Transptr-assoc_dom"/>
</dbReference>
<feature type="compositionally biased region" description="Basic and acidic residues" evidence="11">
    <location>
        <begin position="466"/>
        <end position="487"/>
    </location>
</feature>
<feature type="compositionally biased region" description="Acidic residues" evidence="11">
    <location>
        <begin position="450"/>
        <end position="465"/>
    </location>
</feature>
<dbReference type="InterPro" id="IPR044751">
    <property type="entry name" value="Ion_transp-like_CBS"/>
</dbReference>
<feature type="transmembrane region" description="Helical" evidence="12">
    <location>
        <begin position="6"/>
        <end position="27"/>
    </location>
</feature>
<dbReference type="Gene3D" id="3.10.580.10">
    <property type="entry name" value="CBS-domain"/>
    <property type="match status" value="1"/>
</dbReference>
<dbReference type="Pfam" id="PF01595">
    <property type="entry name" value="CNNM"/>
    <property type="match status" value="1"/>
</dbReference>
<dbReference type="InterPro" id="IPR036318">
    <property type="entry name" value="FAD-bd_PCMH-like_sf"/>
</dbReference>
<dbReference type="EMBL" id="CAACXN010000015">
    <property type="protein sequence ID" value="VEW14699.1"/>
    <property type="molecule type" value="Genomic_DNA"/>
</dbReference>
<dbReference type="SMART" id="SM01091">
    <property type="entry name" value="CorC_HlyC"/>
    <property type="match status" value="1"/>
</dbReference>
<dbReference type="InterPro" id="IPR046342">
    <property type="entry name" value="CBS_dom_sf"/>
</dbReference>
<dbReference type="PANTHER" id="PTHR43099:SF6">
    <property type="entry name" value="UPF0053 PROTEIN RV1842C"/>
    <property type="match status" value="1"/>
</dbReference>
<evidence type="ECO:0000313" key="15">
    <source>
        <dbReference type="EMBL" id="VEW14699.1"/>
    </source>
</evidence>
<keyword evidence="6 10" id="KW-1133">Transmembrane helix</keyword>
<dbReference type="SUPFAM" id="SSF56176">
    <property type="entry name" value="FAD-binding/transporter-associated domain-like"/>
    <property type="match status" value="1"/>
</dbReference>
<dbReference type="PROSITE" id="PS51371">
    <property type="entry name" value="CBS"/>
    <property type="match status" value="2"/>
</dbReference>
<evidence type="ECO:0000256" key="10">
    <source>
        <dbReference type="PROSITE-ProRule" id="PRU01193"/>
    </source>
</evidence>
<evidence type="ECO:0000256" key="12">
    <source>
        <dbReference type="SAM" id="Phobius"/>
    </source>
</evidence>
<evidence type="ECO:0000259" key="13">
    <source>
        <dbReference type="PROSITE" id="PS51371"/>
    </source>
</evidence>
<comment type="subcellular location">
    <subcellularLocation>
        <location evidence="1">Cell membrane</location>
        <topology evidence="1">Multi-pass membrane protein</topology>
    </subcellularLocation>
</comment>
<keyword evidence="4 10" id="KW-0812">Transmembrane</keyword>